<dbReference type="RefSeq" id="WP_161902799.1">
    <property type="nucleotide sequence ID" value="NZ_MAEL01000052.1"/>
</dbReference>
<feature type="domain" description="N-acetyltransferase" evidence="1">
    <location>
        <begin position="6"/>
        <end position="173"/>
    </location>
</feature>
<sequence>MSEVEITLREATGNDAKELLAISQQVSQETDFLIMDERGMNLPEDLLATQLDTIYESDTNFLLLAFADDQAIGAASIRASDEARIAHIGEVGIFIAKDYWDLGLGTLMLEELLAIVNDESALGRLELTVQERNTRAIHLYEKFDFQTEAILARGAKSEDGEYLDVRLMSLLVGE</sequence>
<accession>A0ABQ6YX61</accession>
<evidence type="ECO:0000313" key="3">
    <source>
        <dbReference type="Proteomes" id="UP000782705"/>
    </source>
</evidence>
<dbReference type="PANTHER" id="PTHR43415">
    <property type="entry name" value="SPERMIDINE N(1)-ACETYLTRANSFERASE"/>
    <property type="match status" value="1"/>
</dbReference>
<dbReference type="SUPFAM" id="SSF55729">
    <property type="entry name" value="Acyl-CoA N-acyltransferases (Nat)"/>
    <property type="match status" value="1"/>
</dbReference>
<dbReference type="PROSITE" id="PS51186">
    <property type="entry name" value="GNAT"/>
    <property type="match status" value="1"/>
</dbReference>
<dbReference type="Proteomes" id="UP000782705">
    <property type="component" value="Unassembled WGS sequence"/>
</dbReference>
<dbReference type="InterPro" id="IPR000182">
    <property type="entry name" value="GNAT_dom"/>
</dbReference>
<dbReference type="Pfam" id="PF00583">
    <property type="entry name" value="Acetyltransf_1"/>
    <property type="match status" value="1"/>
</dbReference>
<dbReference type="InterPro" id="IPR016181">
    <property type="entry name" value="Acyl_CoA_acyltransferase"/>
</dbReference>
<proteinExistence type="predicted"/>
<evidence type="ECO:0000313" key="2">
    <source>
        <dbReference type="EMBL" id="KAF1302399.1"/>
    </source>
</evidence>
<dbReference type="Gene3D" id="3.40.630.30">
    <property type="match status" value="1"/>
</dbReference>
<protein>
    <submittedName>
        <fullName evidence="2">GNAT family acetyltransferase</fullName>
    </submittedName>
</protein>
<organism evidence="2 3">
    <name type="scientific">Candidatus Enterococcus willemsii</name>
    <dbReference type="NCBI Taxonomy" id="1857215"/>
    <lineage>
        <taxon>Bacteria</taxon>
        <taxon>Bacillati</taxon>
        <taxon>Bacillota</taxon>
        <taxon>Bacilli</taxon>
        <taxon>Lactobacillales</taxon>
        <taxon>Enterococcaceae</taxon>
        <taxon>Enterococcus</taxon>
    </lineage>
</organism>
<reference evidence="2 3" key="1">
    <citation type="submission" date="2016-06" db="EMBL/GenBank/DDBJ databases">
        <title>Four novel species of enterococci isolated from chicken manure.</title>
        <authorList>
            <person name="Van Tyne D."/>
        </authorList>
    </citation>
    <scope>NUCLEOTIDE SEQUENCE [LARGE SCALE GENOMIC DNA]</scope>
    <source>
        <strain evidence="2 3">CU12B</strain>
    </source>
</reference>
<comment type="caution">
    <text evidence="2">The sequence shown here is derived from an EMBL/GenBank/DDBJ whole genome shotgun (WGS) entry which is preliminary data.</text>
</comment>
<name>A0ABQ6YX61_9ENTE</name>
<gene>
    <name evidence="2" type="ORF">BAU17_09085</name>
</gene>
<evidence type="ECO:0000259" key="1">
    <source>
        <dbReference type="PROSITE" id="PS51186"/>
    </source>
</evidence>
<dbReference type="EMBL" id="MAEL01000052">
    <property type="protein sequence ID" value="KAF1302399.1"/>
    <property type="molecule type" value="Genomic_DNA"/>
</dbReference>
<keyword evidence="3" id="KW-1185">Reference proteome</keyword>
<dbReference type="PANTHER" id="PTHR43415:SF3">
    <property type="entry name" value="GNAT-FAMILY ACETYLTRANSFERASE"/>
    <property type="match status" value="1"/>
</dbReference>